<dbReference type="SUPFAM" id="SSF47413">
    <property type="entry name" value="lambda repressor-like DNA-binding domains"/>
    <property type="match status" value="1"/>
</dbReference>
<dbReference type="EMBL" id="SDHZ01000003">
    <property type="protein sequence ID" value="RXK81977.1"/>
    <property type="molecule type" value="Genomic_DNA"/>
</dbReference>
<dbReference type="PANTHER" id="PTHR46558">
    <property type="entry name" value="TRACRIPTIONAL REGULATORY PROTEIN-RELATED-RELATED"/>
    <property type="match status" value="1"/>
</dbReference>
<feature type="region of interest" description="Disordered" evidence="2">
    <location>
        <begin position="80"/>
        <end position="103"/>
    </location>
</feature>
<evidence type="ECO:0000256" key="2">
    <source>
        <dbReference type="SAM" id="MobiDB-lite"/>
    </source>
</evidence>
<evidence type="ECO:0000256" key="1">
    <source>
        <dbReference type="ARBA" id="ARBA00023125"/>
    </source>
</evidence>
<comment type="caution">
    <text evidence="4">The sequence shown here is derived from an EMBL/GenBank/DDBJ whole genome shotgun (WGS) entry which is preliminary data.</text>
</comment>
<dbReference type="Gene3D" id="1.10.260.40">
    <property type="entry name" value="lambda repressor-like DNA-binding domains"/>
    <property type="match status" value="1"/>
</dbReference>
<name>A0A4Q1D4A1_9BACT</name>
<sequence>MKILLTLNYLPENLYFLRKQRKLRQDEMLAVLGISGGTWSNYENGKTEPQIQTLIDIAVFFEVNIDDLLRVSLSNHQSIVAQSPGPYQSAAKRQGAGSGDHPAADSILKEMLDEIKGMRTDLRTYLDTKL</sequence>
<dbReference type="SMART" id="SM00530">
    <property type="entry name" value="HTH_XRE"/>
    <property type="match status" value="1"/>
</dbReference>
<organism evidence="4 5">
    <name type="scientific">Filimonas effusa</name>
    <dbReference type="NCBI Taxonomy" id="2508721"/>
    <lineage>
        <taxon>Bacteria</taxon>
        <taxon>Pseudomonadati</taxon>
        <taxon>Bacteroidota</taxon>
        <taxon>Chitinophagia</taxon>
        <taxon>Chitinophagales</taxon>
        <taxon>Chitinophagaceae</taxon>
        <taxon>Filimonas</taxon>
    </lineage>
</organism>
<dbReference type="InterPro" id="IPR001387">
    <property type="entry name" value="Cro/C1-type_HTH"/>
</dbReference>
<dbReference type="Proteomes" id="UP000290545">
    <property type="component" value="Unassembled WGS sequence"/>
</dbReference>
<evidence type="ECO:0000313" key="5">
    <source>
        <dbReference type="Proteomes" id="UP000290545"/>
    </source>
</evidence>
<dbReference type="InterPro" id="IPR010982">
    <property type="entry name" value="Lambda_DNA-bd_dom_sf"/>
</dbReference>
<dbReference type="CDD" id="cd00093">
    <property type="entry name" value="HTH_XRE"/>
    <property type="match status" value="1"/>
</dbReference>
<keyword evidence="5" id="KW-1185">Reference proteome</keyword>
<dbReference type="PANTHER" id="PTHR46558:SF11">
    <property type="entry name" value="HTH-TYPE TRANSCRIPTIONAL REGULATOR XRE"/>
    <property type="match status" value="1"/>
</dbReference>
<dbReference type="PROSITE" id="PS50943">
    <property type="entry name" value="HTH_CROC1"/>
    <property type="match status" value="1"/>
</dbReference>
<reference evidence="4 5" key="1">
    <citation type="submission" date="2019-01" db="EMBL/GenBank/DDBJ databases">
        <title>Filimonas sp. strain TTM-71.</title>
        <authorList>
            <person name="Chen W.-M."/>
        </authorList>
    </citation>
    <scope>NUCLEOTIDE SEQUENCE [LARGE SCALE GENOMIC DNA]</scope>
    <source>
        <strain evidence="4 5">TTM-71</strain>
    </source>
</reference>
<proteinExistence type="predicted"/>
<accession>A0A4Q1D4A1</accession>
<keyword evidence="1" id="KW-0238">DNA-binding</keyword>
<dbReference type="OrthoDB" id="681019at2"/>
<dbReference type="AlphaFoldDB" id="A0A4Q1D4A1"/>
<gene>
    <name evidence="4" type="ORF">ESB13_19550</name>
</gene>
<dbReference type="RefSeq" id="WP_129005374.1">
    <property type="nucleotide sequence ID" value="NZ_SDHZ01000003.1"/>
</dbReference>
<feature type="domain" description="HTH cro/C1-type" evidence="3">
    <location>
        <begin position="14"/>
        <end position="68"/>
    </location>
</feature>
<evidence type="ECO:0000259" key="3">
    <source>
        <dbReference type="PROSITE" id="PS50943"/>
    </source>
</evidence>
<dbReference type="Pfam" id="PF12844">
    <property type="entry name" value="HTH_19"/>
    <property type="match status" value="1"/>
</dbReference>
<protein>
    <submittedName>
        <fullName evidence="4">XRE family transcriptional regulator</fullName>
    </submittedName>
</protein>
<evidence type="ECO:0000313" key="4">
    <source>
        <dbReference type="EMBL" id="RXK81977.1"/>
    </source>
</evidence>
<dbReference type="GO" id="GO:0003677">
    <property type="term" value="F:DNA binding"/>
    <property type="evidence" value="ECO:0007669"/>
    <property type="project" value="UniProtKB-KW"/>
</dbReference>